<feature type="domain" description="Zn(2)-C6 fungal-type" evidence="4">
    <location>
        <begin position="59"/>
        <end position="91"/>
    </location>
</feature>
<evidence type="ECO:0000313" key="6">
    <source>
        <dbReference type="Proteomes" id="UP000184330"/>
    </source>
</evidence>
<evidence type="ECO:0000313" key="5">
    <source>
        <dbReference type="EMBL" id="CZR58614.1"/>
    </source>
</evidence>
<name>A0A1L7X0R0_9HELO</name>
<feature type="compositionally biased region" description="Polar residues" evidence="3">
    <location>
        <begin position="32"/>
        <end position="47"/>
    </location>
</feature>
<keyword evidence="2" id="KW-0539">Nucleus</keyword>
<evidence type="ECO:0000259" key="4">
    <source>
        <dbReference type="PROSITE" id="PS50048"/>
    </source>
</evidence>
<evidence type="ECO:0000256" key="1">
    <source>
        <dbReference type="ARBA" id="ARBA00022723"/>
    </source>
</evidence>
<organism evidence="5 6">
    <name type="scientific">Phialocephala subalpina</name>
    <dbReference type="NCBI Taxonomy" id="576137"/>
    <lineage>
        <taxon>Eukaryota</taxon>
        <taxon>Fungi</taxon>
        <taxon>Dikarya</taxon>
        <taxon>Ascomycota</taxon>
        <taxon>Pezizomycotina</taxon>
        <taxon>Leotiomycetes</taxon>
        <taxon>Helotiales</taxon>
        <taxon>Mollisiaceae</taxon>
        <taxon>Phialocephala</taxon>
        <taxon>Phialocephala fortinii species complex</taxon>
    </lineage>
</organism>
<dbReference type="OrthoDB" id="5121955at2759"/>
<dbReference type="PANTHER" id="PTHR47425:SF2">
    <property type="entry name" value="FARB-RELATED"/>
    <property type="match status" value="1"/>
</dbReference>
<keyword evidence="1" id="KW-0479">Metal-binding</keyword>
<dbReference type="PROSITE" id="PS00463">
    <property type="entry name" value="ZN2_CY6_FUNGAL_1"/>
    <property type="match status" value="1"/>
</dbReference>
<evidence type="ECO:0000256" key="3">
    <source>
        <dbReference type="SAM" id="MobiDB-lite"/>
    </source>
</evidence>
<proteinExistence type="predicted"/>
<dbReference type="Proteomes" id="UP000184330">
    <property type="component" value="Unassembled WGS sequence"/>
</dbReference>
<dbReference type="CDD" id="cd12148">
    <property type="entry name" value="fungal_TF_MHR"/>
    <property type="match status" value="1"/>
</dbReference>
<dbReference type="Pfam" id="PF04082">
    <property type="entry name" value="Fungal_trans"/>
    <property type="match status" value="1"/>
</dbReference>
<keyword evidence="6" id="KW-1185">Reference proteome</keyword>
<dbReference type="Gene3D" id="4.10.240.10">
    <property type="entry name" value="Zn(2)-C6 fungal-type DNA-binding domain"/>
    <property type="match status" value="1"/>
</dbReference>
<dbReference type="InterPro" id="IPR052761">
    <property type="entry name" value="Fungal_Detox/Toxin_TFs"/>
</dbReference>
<dbReference type="PANTHER" id="PTHR47425">
    <property type="entry name" value="FARB-RELATED"/>
    <property type="match status" value="1"/>
</dbReference>
<feature type="region of interest" description="Disordered" evidence="3">
    <location>
        <begin position="22"/>
        <end position="51"/>
    </location>
</feature>
<feature type="compositionally biased region" description="Acidic residues" evidence="3">
    <location>
        <begin position="811"/>
        <end position="822"/>
    </location>
</feature>
<dbReference type="GO" id="GO:0000981">
    <property type="term" value="F:DNA-binding transcription factor activity, RNA polymerase II-specific"/>
    <property type="evidence" value="ECO:0007669"/>
    <property type="project" value="InterPro"/>
</dbReference>
<dbReference type="SUPFAM" id="SSF57701">
    <property type="entry name" value="Zn2/Cys6 DNA-binding domain"/>
    <property type="match status" value="1"/>
</dbReference>
<evidence type="ECO:0000256" key="2">
    <source>
        <dbReference type="ARBA" id="ARBA00023242"/>
    </source>
</evidence>
<feature type="region of interest" description="Disordered" evidence="3">
    <location>
        <begin position="797"/>
        <end position="822"/>
    </location>
</feature>
<dbReference type="AlphaFoldDB" id="A0A1L7X0R0"/>
<dbReference type="SMART" id="SM00066">
    <property type="entry name" value="GAL4"/>
    <property type="match status" value="1"/>
</dbReference>
<accession>A0A1L7X0R0</accession>
<protein>
    <recommendedName>
        <fullName evidence="4">Zn(2)-C6 fungal-type domain-containing protein</fullName>
    </recommendedName>
</protein>
<dbReference type="InterPro" id="IPR036864">
    <property type="entry name" value="Zn2-C6_fun-type_DNA-bd_sf"/>
</dbReference>
<dbReference type="GO" id="GO:0006351">
    <property type="term" value="P:DNA-templated transcription"/>
    <property type="evidence" value="ECO:0007669"/>
    <property type="project" value="InterPro"/>
</dbReference>
<dbReference type="GO" id="GO:0008270">
    <property type="term" value="F:zinc ion binding"/>
    <property type="evidence" value="ECO:0007669"/>
    <property type="project" value="InterPro"/>
</dbReference>
<reference evidence="5 6" key="1">
    <citation type="submission" date="2016-03" db="EMBL/GenBank/DDBJ databases">
        <authorList>
            <person name="Ploux O."/>
        </authorList>
    </citation>
    <scope>NUCLEOTIDE SEQUENCE [LARGE SCALE GENOMIC DNA]</scope>
    <source>
        <strain evidence="5 6">UAMH 11012</strain>
    </source>
</reference>
<dbReference type="InterPro" id="IPR001138">
    <property type="entry name" value="Zn2Cys6_DnaBD"/>
</dbReference>
<dbReference type="Pfam" id="PF00172">
    <property type="entry name" value="Zn_clus"/>
    <property type="match status" value="1"/>
</dbReference>
<dbReference type="CDD" id="cd00067">
    <property type="entry name" value="GAL4"/>
    <property type="match status" value="1"/>
</dbReference>
<dbReference type="EMBL" id="FJOG01000012">
    <property type="protein sequence ID" value="CZR58614.1"/>
    <property type="molecule type" value="Genomic_DNA"/>
</dbReference>
<gene>
    <name evidence="5" type="ORF">PAC_08506</name>
</gene>
<dbReference type="InterPro" id="IPR007219">
    <property type="entry name" value="XnlR_reg_dom"/>
</dbReference>
<sequence length="845" mass="94804">MNVDGNGMMDFSAITDFLADAGTPSEEHEENQQQGPQAATPPKDQTSGGRIIRRRARKACVECHKRKVRCDVLTRGQVCTNCRLDGLPCRLPAKDGRRRTQIVHPQPTTNADLPVSQLAAPAPVVTTTAPDDPVPTESQFLPIRDEASSFCNAWSFRPSSTSELANTRPSQQSSSHIDVIFSYYGFLESEPLSHIPPEDFKFLENKGCFHVPSRPVLDEFIKEYFLHVHPVLPILDERMFWEMYLCGGRIGAPSTMRLSLFLFRAILFFVSEEVLKRMGFRDAFEARISFYRRAKLLFDFDTTSDPMSIAQGAVLLTYYSSDREPLANTSWLRIAIQYAQQERAHLYSQTSNLSSSDRQTRKRLWWCCILRDRILPLGVRRSIQITHNTFSFHSSSPLTSSDLDSELSHSKVYDYDTKRVLNRILEKQVELAIILTDVLELTYPVGQLDYNCLMKMPSRISVVRGRLEGWMSGLHVAFDASQHGLHKSVTLFLGLTEIYYHSAQAALCQYESLSLQAGASIPPSTTNPFPITTSSRNKELGTHLHSSIASISKTVGELVQLDVARYLPVSAVAYMALPIILNSIDLQNSKVEKGGAEGRGELGKVQAKRHQLRLYNEAMSLCHARYTGTGLCLKYIDQTIASARSDLGNSKIEGGEERLSSKELMKVTEGRNRMDDWFEAFVSKPRQYLRIAMTVDVWLSVGKYAASEDLPRVLMLDDGDGSSNNLGVPRSFVDLDEQRLLEESGGVIRELVSEPRRILVESEKRRRDLDYFDFGSSDIGKEVGVNVDVIDFEAGMGGESEVGSNEYEIGSSEEGDEQSMDQEVDDWNGQMVEGILEDVLRIGSF</sequence>
<dbReference type="PROSITE" id="PS50048">
    <property type="entry name" value="ZN2_CY6_FUNGAL_2"/>
    <property type="match status" value="1"/>
</dbReference>
<dbReference type="GO" id="GO:0003677">
    <property type="term" value="F:DNA binding"/>
    <property type="evidence" value="ECO:0007669"/>
    <property type="project" value="InterPro"/>
</dbReference>
<dbReference type="STRING" id="576137.A0A1L7X0R0"/>